<feature type="transmembrane region" description="Helical" evidence="6">
    <location>
        <begin position="12"/>
        <end position="35"/>
    </location>
</feature>
<dbReference type="InterPro" id="IPR016174">
    <property type="entry name" value="Di-haem_cyt_TM"/>
</dbReference>
<dbReference type="EMBL" id="JACCBS010000002">
    <property type="protein sequence ID" value="NYE57484.1"/>
    <property type="molecule type" value="Genomic_DNA"/>
</dbReference>
<dbReference type="InterPro" id="IPR011577">
    <property type="entry name" value="Cyt_b561_bac/Ni-Hgenase"/>
</dbReference>
<reference evidence="8 9" key="1">
    <citation type="submission" date="2020-07" db="EMBL/GenBank/DDBJ databases">
        <title>Genomic Encyclopedia of Type Strains, Phase III (KMG-III): the genomes of soil and plant-associated and newly described type strains.</title>
        <authorList>
            <person name="Whitman W."/>
        </authorList>
    </citation>
    <scope>NUCLEOTIDE SEQUENCE [LARGE SCALE GENOMIC DNA]</scope>
    <source>
        <strain evidence="8 9">DSM 11255</strain>
    </source>
</reference>
<dbReference type="PANTHER" id="PTHR30485:SF1">
    <property type="entry name" value="CYTOCHROME YDHU-RELATED"/>
    <property type="match status" value="1"/>
</dbReference>
<dbReference type="Gene3D" id="1.20.950.20">
    <property type="entry name" value="Transmembrane di-heme cytochromes, Chain C"/>
    <property type="match status" value="1"/>
</dbReference>
<keyword evidence="4 6" id="KW-1133">Transmembrane helix</keyword>
<evidence type="ECO:0000313" key="9">
    <source>
        <dbReference type="Proteomes" id="UP000604066"/>
    </source>
</evidence>
<gene>
    <name evidence="8" type="ORF">HDG70_001199</name>
</gene>
<sequence length="236" mass="27474">MKMIKRHDFSAIITHWLVALSTFTLFFTGFVQLPVAKRYFISTLPGLSWSADYSFTLKLHYLAAVVLTFALFFHLASKIITRDFDLWPRRGDIRESYLIIKSLITKKPEPPSDKYLAEQRLAYAYMAFNFLIIVLTGMIKVYKNLPGISLNPKLVWLATTLHNISSFLLGLGIFAHLLAFILFRENRNLIPSMFTGKVSLEYAKHRHPLWLKRIKNNDNDQQERPQTFKQQIFDEG</sequence>
<evidence type="ECO:0000256" key="6">
    <source>
        <dbReference type="SAM" id="Phobius"/>
    </source>
</evidence>
<keyword evidence="5 6" id="KW-0472">Membrane</keyword>
<feature type="transmembrane region" description="Helical" evidence="6">
    <location>
        <begin position="154"/>
        <end position="183"/>
    </location>
</feature>
<evidence type="ECO:0000256" key="4">
    <source>
        <dbReference type="ARBA" id="ARBA00022989"/>
    </source>
</evidence>
<dbReference type="SUPFAM" id="SSF81342">
    <property type="entry name" value="Transmembrane di-heme cytochromes"/>
    <property type="match status" value="1"/>
</dbReference>
<keyword evidence="3 6" id="KW-0812">Transmembrane</keyword>
<proteinExistence type="predicted"/>
<dbReference type="InterPro" id="IPR051542">
    <property type="entry name" value="Hydrogenase_cytochrome"/>
</dbReference>
<feature type="transmembrane region" description="Helical" evidence="6">
    <location>
        <begin position="122"/>
        <end position="142"/>
    </location>
</feature>
<feature type="domain" description="Cytochrome b561 bacterial/Ni-hydrogenase" evidence="7">
    <location>
        <begin position="6"/>
        <end position="196"/>
    </location>
</feature>
<evidence type="ECO:0000259" key="7">
    <source>
        <dbReference type="Pfam" id="PF01292"/>
    </source>
</evidence>
<dbReference type="RefSeq" id="WP_084138749.1">
    <property type="nucleotide sequence ID" value="NZ_ATYG01000009.1"/>
</dbReference>
<keyword evidence="2" id="KW-1003">Cell membrane</keyword>
<dbReference type="PANTHER" id="PTHR30485">
    <property type="entry name" value="NI/FE-HYDROGENASE 1 B-TYPE CYTOCHROME SUBUNIT"/>
    <property type="match status" value="1"/>
</dbReference>
<dbReference type="Proteomes" id="UP000604066">
    <property type="component" value="Unassembled WGS sequence"/>
</dbReference>
<evidence type="ECO:0000256" key="5">
    <source>
        <dbReference type="ARBA" id="ARBA00023136"/>
    </source>
</evidence>
<dbReference type="Pfam" id="PF01292">
    <property type="entry name" value="Ni_hydr_CYTB"/>
    <property type="match status" value="1"/>
</dbReference>
<keyword evidence="9" id="KW-1185">Reference proteome</keyword>
<name>A0ABX2R8I3_9THEO</name>
<feature type="transmembrane region" description="Helical" evidence="6">
    <location>
        <begin position="55"/>
        <end position="76"/>
    </location>
</feature>
<organism evidence="8 9">
    <name type="scientific">Carboxydothermus ferrireducens DSM 11255</name>
    <dbReference type="NCBI Taxonomy" id="1119529"/>
    <lineage>
        <taxon>Bacteria</taxon>
        <taxon>Bacillati</taxon>
        <taxon>Bacillota</taxon>
        <taxon>Clostridia</taxon>
        <taxon>Thermoanaerobacterales</taxon>
        <taxon>Thermoanaerobacteraceae</taxon>
        <taxon>Carboxydothermus</taxon>
    </lineage>
</organism>
<comment type="subcellular location">
    <subcellularLocation>
        <location evidence="1">Cell membrane</location>
        <topology evidence="1">Multi-pass membrane protein</topology>
    </subcellularLocation>
</comment>
<evidence type="ECO:0000256" key="2">
    <source>
        <dbReference type="ARBA" id="ARBA00022475"/>
    </source>
</evidence>
<evidence type="ECO:0000256" key="1">
    <source>
        <dbReference type="ARBA" id="ARBA00004651"/>
    </source>
</evidence>
<evidence type="ECO:0000256" key="3">
    <source>
        <dbReference type="ARBA" id="ARBA00022692"/>
    </source>
</evidence>
<evidence type="ECO:0000313" key="8">
    <source>
        <dbReference type="EMBL" id="NYE57484.1"/>
    </source>
</evidence>
<protein>
    <submittedName>
        <fullName evidence="8">Formate dehydrogenase gamma subunit</fullName>
    </submittedName>
</protein>
<comment type="caution">
    <text evidence="8">The sequence shown here is derived from an EMBL/GenBank/DDBJ whole genome shotgun (WGS) entry which is preliminary data.</text>
</comment>
<accession>A0ABX2R8I3</accession>